<dbReference type="PROSITE" id="PS50949">
    <property type="entry name" value="HTH_GNTR"/>
    <property type="match status" value="1"/>
</dbReference>
<dbReference type="InterPro" id="IPR000524">
    <property type="entry name" value="Tscrpt_reg_HTH_GntR"/>
</dbReference>
<keyword evidence="8" id="KW-1185">Reference proteome</keyword>
<dbReference type="Gene3D" id="3.40.640.10">
    <property type="entry name" value="Type I PLP-dependent aspartate aminotransferase-like (Major domain)"/>
    <property type="match status" value="1"/>
</dbReference>
<evidence type="ECO:0000256" key="1">
    <source>
        <dbReference type="ARBA" id="ARBA00005384"/>
    </source>
</evidence>
<accession>A0ABW8TE88</accession>
<dbReference type="InterPro" id="IPR004839">
    <property type="entry name" value="Aminotransferase_I/II_large"/>
</dbReference>
<evidence type="ECO:0000313" key="7">
    <source>
        <dbReference type="EMBL" id="MFL0250275.1"/>
    </source>
</evidence>
<dbReference type="SUPFAM" id="SSF46785">
    <property type="entry name" value="Winged helix' DNA-binding domain"/>
    <property type="match status" value="1"/>
</dbReference>
<dbReference type="InterPro" id="IPR036390">
    <property type="entry name" value="WH_DNA-bd_sf"/>
</dbReference>
<evidence type="ECO:0000256" key="5">
    <source>
        <dbReference type="ARBA" id="ARBA00023163"/>
    </source>
</evidence>
<dbReference type="Proteomes" id="UP001623592">
    <property type="component" value="Unassembled WGS sequence"/>
</dbReference>
<dbReference type="PANTHER" id="PTHR46577">
    <property type="entry name" value="HTH-TYPE TRANSCRIPTIONAL REGULATORY PROTEIN GABR"/>
    <property type="match status" value="1"/>
</dbReference>
<dbReference type="SUPFAM" id="SSF53383">
    <property type="entry name" value="PLP-dependent transferases"/>
    <property type="match status" value="1"/>
</dbReference>
<name>A0ABW8TE88_9CLOT</name>
<dbReference type="SMART" id="SM00345">
    <property type="entry name" value="HTH_GNTR"/>
    <property type="match status" value="1"/>
</dbReference>
<evidence type="ECO:0000256" key="4">
    <source>
        <dbReference type="ARBA" id="ARBA00023125"/>
    </source>
</evidence>
<dbReference type="RefSeq" id="WP_406786939.1">
    <property type="nucleotide sequence ID" value="NZ_JBJIAA010000005.1"/>
</dbReference>
<sequence>MIFDLKLNDKTSKKLQIEDYIKKLINEGLLQSGEKLPSTREMGLMLKVSRNTIIKVYETLCDEGFISTTKGKGTFISGKKIRSNTGQHLKWGSIINDYTKKAENLDIIKHEMRSKKGMISFDSISPDKNLFDLEEFKRDFLNILSLEGNNILNYGYAKGYKPLIDCLKKYMSDKGIDFENKDILITNGFTEGFDIVLSSITEPGDKIICENPTHNTAIKLMKLHDLNITGIAMEEDGINAFELEKELKEGRPPKAAYLIPSYHNPTGIVMSSQKRLSVLKLLNNYKVPIIEDGFNEELRYSNSTITPIAALNGRGNSVIYIGSFSKILFPGMRIGWIAADKELISYLESIKRSRNIHTSFLDQAILYEYLMVGNFDKYVKKAKKYYKEKYELAIKYANLYIPYTKLSGEGGLHIFIEVKGVNSRKVMKECYKKGVIFTPGDIFFTNNSGEDTFRLSFSRVSKEEIERGFKIIGDTIKESLRRI</sequence>
<evidence type="ECO:0000313" key="8">
    <source>
        <dbReference type="Proteomes" id="UP001623592"/>
    </source>
</evidence>
<keyword evidence="3" id="KW-0805">Transcription regulation</keyword>
<dbReference type="PANTHER" id="PTHR46577:SF1">
    <property type="entry name" value="HTH-TYPE TRANSCRIPTIONAL REGULATORY PROTEIN GABR"/>
    <property type="match status" value="1"/>
</dbReference>
<dbReference type="EMBL" id="JBJIAA010000005">
    <property type="protein sequence ID" value="MFL0250275.1"/>
    <property type="molecule type" value="Genomic_DNA"/>
</dbReference>
<dbReference type="CDD" id="cd00609">
    <property type="entry name" value="AAT_like"/>
    <property type="match status" value="1"/>
</dbReference>
<proteinExistence type="inferred from homology"/>
<comment type="caution">
    <text evidence="7">The sequence shown here is derived from an EMBL/GenBank/DDBJ whole genome shotgun (WGS) entry which is preliminary data.</text>
</comment>
<dbReference type="InterPro" id="IPR015422">
    <property type="entry name" value="PyrdxlP-dep_Trfase_small"/>
</dbReference>
<keyword evidence="7" id="KW-0032">Aminotransferase</keyword>
<comment type="similarity">
    <text evidence="1">In the C-terminal section; belongs to the class-I pyridoxal-phosphate-dependent aminotransferase family.</text>
</comment>
<keyword evidence="7" id="KW-0808">Transferase</keyword>
<dbReference type="Gene3D" id="3.90.1150.10">
    <property type="entry name" value="Aspartate Aminotransferase, domain 1"/>
    <property type="match status" value="1"/>
</dbReference>
<keyword evidence="5" id="KW-0804">Transcription</keyword>
<gene>
    <name evidence="7" type="ORF">ACJDT4_07545</name>
</gene>
<dbReference type="InterPro" id="IPR015421">
    <property type="entry name" value="PyrdxlP-dep_Trfase_major"/>
</dbReference>
<evidence type="ECO:0000256" key="2">
    <source>
        <dbReference type="ARBA" id="ARBA00022898"/>
    </source>
</evidence>
<protein>
    <submittedName>
        <fullName evidence="7">PLP-dependent aminotransferase family protein</fullName>
    </submittedName>
</protein>
<dbReference type="CDD" id="cd07377">
    <property type="entry name" value="WHTH_GntR"/>
    <property type="match status" value="1"/>
</dbReference>
<organism evidence="7 8">
    <name type="scientific">Clostridium neuense</name>
    <dbReference type="NCBI Taxonomy" id="1728934"/>
    <lineage>
        <taxon>Bacteria</taxon>
        <taxon>Bacillati</taxon>
        <taxon>Bacillota</taxon>
        <taxon>Clostridia</taxon>
        <taxon>Eubacteriales</taxon>
        <taxon>Clostridiaceae</taxon>
        <taxon>Clostridium</taxon>
    </lineage>
</organism>
<dbReference type="Pfam" id="PF00392">
    <property type="entry name" value="GntR"/>
    <property type="match status" value="1"/>
</dbReference>
<evidence type="ECO:0000259" key="6">
    <source>
        <dbReference type="PROSITE" id="PS50949"/>
    </source>
</evidence>
<reference evidence="7 8" key="1">
    <citation type="submission" date="2024-11" db="EMBL/GenBank/DDBJ databases">
        <authorList>
            <person name="Heng Y.C."/>
            <person name="Lim A.C.H."/>
            <person name="Lee J.K.Y."/>
            <person name="Kittelmann S."/>
        </authorList>
    </citation>
    <scope>NUCLEOTIDE SEQUENCE [LARGE SCALE GENOMIC DNA]</scope>
    <source>
        <strain evidence="7 8">WILCCON 0114</strain>
    </source>
</reference>
<dbReference type="InterPro" id="IPR051446">
    <property type="entry name" value="HTH_trans_reg/aminotransferase"/>
</dbReference>
<keyword evidence="4" id="KW-0238">DNA-binding</keyword>
<dbReference type="Pfam" id="PF00155">
    <property type="entry name" value="Aminotran_1_2"/>
    <property type="match status" value="1"/>
</dbReference>
<dbReference type="InterPro" id="IPR036388">
    <property type="entry name" value="WH-like_DNA-bd_sf"/>
</dbReference>
<dbReference type="GO" id="GO:0008483">
    <property type="term" value="F:transaminase activity"/>
    <property type="evidence" value="ECO:0007669"/>
    <property type="project" value="UniProtKB-KW"/>
</dbReference>
<keyword evidence="2" id="KW-0663">Pyridoxal phosphate</keyword>
<dbReference type="Gene3D" id="1.10.10.10">
    <property type="entry name" value="Winged helix-like DNA-binding domain superfamily/Winged helix DNA-binding domain"/>
    <property type="match status" value="1"/>
</dbReference>
<feature type="domain" description="HTH gntR-type" evidence="6">
    <location>
        <begin position="11"/>
        <end position="79"/>
    </location>
</feature>
<evidence type="ECO:0000256" key="3">
    <source>
        <dbReference type="ARBA" id="ARBA00023015"/>
    </source>
</evidence>
<dbReference type="InterPro" id="IPR015424">
    <property type="entry name" value="PyrdxlP-dep_Trfase"/>
</dbReference>